<feature type="transmembrane region" description="Helical" evidence="10">
    <location>
        <begin position="209"/>
        <end position="232"/>
    </location>
</feature>
<evidence type="ECO:0000256" key="9">
    <source>
        <dbReference type="ARBA" id="ARBA00023012"/>
    </source>
</evidence>
<keyword evidence="10" id="KW-1133">Transmembrane helix</keyword>
<dbReference type="EC" id="2.7.13.3" evidence="3"/>
<gene>
    <name evidence="13" type="ORF">GCM10023093_13940</name>
</gene>
<sequence length="1242" mass="142047">MFRRYPYWGWLLLCVLLWSITGYYFYTHTQETTPVRMTAAVNSDMHNREAAFDKLISDEALVSRMFSDSLSLQEVKRISDMPFYVFAYEHNYLKFWNTNAIIPLRSDTGNGRPVLLTNDRGVFVQKSIKAPRGARQLVVMFPVLITYPVENDHLRSHFVASAHIPATTRVLPVNGRPGGSFPVTMNDGKTLFYLVYNIQDIQKWSPGPVFIALLALAVLLSISWVHLIIIYLMRNRSSLVGFFSTLAVIVALRTYLYMAGPPFHLDTLLFFSPLLYASSSALPSFGDLFINTLCILWLVVFITRHTPYKTYFAHIRSARLRMLLPAPLAMAMVGYMLLFVAIIRGLILDSSISFDVSRFYSINIYTILGLTVICTITGISCMIINVFNFQLRTLVPDRMRRYGVVLFMGILVLFISGYYTDVLYWCLLGWLTLFLALLDTPRLKLVSDLFEPQMLIWALFIGAFCTGLVQYFNIYKENEERKAFVEQRLAPHRDNLLEYTFDRTADAISKDAQLKQFFYRPSANDRRVVNKHLDTLYRNTTTARYDANIYIFDVHGVPLYNRDSLSLASLQRQRNEATPTGSPYLFYKESMPDKNAYLSFIPIYSDTINNKIGYVMIDMSLKKQAASTVYPELLLPSASKNTPQENEYSYAVYVNGRLVSQETDRAFPTFLSGDTIAGQDYRFRSEGNVSELRYRVSDKRTIVVVHDNKQFIETITVFFYIFCIQVALAVIILLYQIYLSYFASSTVTERYVRLDLRKRIQYSMLGIVFFSFLLVGVVTVWYFSNRYRDEGTARLQSAMHAARQSVQGYLNAARAYETDERFDSVTQSVSFRKFISVLADNQKIDINLFDNNGNLFATSEEEIYQKGLVSRIIRQDAYYQLNTSGTSIVIQNENVAELSYLSAYEPMLDEQGVALGYLNVPFFSSEKELRSQLSGIAITLMNVFAFIFLVSSLITVYITRWVTGSFNVIKEQFGRLNLQRNERIEWPYDDEIGSLVKEYNKMVDKVEENAALLAQSERETAWREMARQVAHEIKNPLTPMKLNIQYLQQAVRNDAPNLKELLQRVSASIIEQIDNLSYIASEFSNFAKMPEARPEELDLGDLLQLAVGLYRNDGQAEVELSIPSEKVFVHSDHSQVLRMLTNLLENAKQAIPEDRQGKIVVTLNTDDSKVTISVADNGRGISADVAARIFQPYFTTRSSGTGLGLAMTKKMIEFWKGAIWFESEEGQGTTFYLMLPRSAGNA</sequence>
<evidence type="ECO:0000256" key="2">
    <source>
        <dbReference type="ARBA" id="ARBA00004370"/>
    </source>
</evidence>
<evidence type="ECO:0000256" key="10">
    <source>
        <dbReference type="SAM" id="Phobius"/>
    </source>
</evidence>
<keyword evidence="14" id="KW-1185">Reference proteome</keyword>
<evidence type="ECO:0000256" key="8">
    <source>
        <dbReference type="ARBA" id="ARBA00022840"/>
    </source>
</evidence>
<name>A0ABP8NEZ5_9BACT</name>
<proteinExistence type="predicted"/>
<reference evidence="14" key="1">
    <citation type="journal article" date="2019" name="Int. J. Syst. Evol. Microbiol.">
        <title>The Global Catalogue of Microorganisms (GCM) 10K type strain sequencing project: providing services to taxonomists for standard genome sequencing and annotation.</title>
        <authorList>
            <consortium name="The Broad Institute Genomics Platform"/>
            <consortium name="The Broad Institute Genome Sequencing Center for Infectious Disease"/>
            <person name="Wu L."/>
            <person name="Ma J."/>
        </authorList>
    </citation>
    <scope>NUCLEOTIDE SEQUENCE [LARGE SCALE GENOMIC DNA]</scope>
    <source>
        <strain evidence="14">JCM 32105</strain>
    </source>
</reference>
<dbReference type="PROSITE" id="PS50109">
    <property type="entry name" value="HIS_KIN"/>
    <property type="match status" value="1"/>
</dbReference>
<keyword evidence="10" id="KW-0472">Membrane</keyword>
<dbReference type="RefSeq" id="WP_345080643.1">
    <property type="nucleotide sequence ID" value="NZ_BAABFA010000009.1"/>
</dbReference>
<keyword evidence="10" id="KW-0812">Transmembrane</keyword>
<feature type="transmembrane region" description="Helical" evidence="10">
    <location>
        <begin position="762"/>
        <end position="783"/>
    </location>
</feature>
<keyword evidence="7 13" id="KW-0418">Kinase</keyword>
<keyword evidence="5" id="KW-0808">Transferase</keyword>
<evidence type="ECO:0000256" key="6">
    <source>
        <dbReference type="ARBA" id="ARBA00022741"/>
    </source>
</evidence>
<dbReference type="PRINTS" id="PR00344">
    <property type="entry name" value="BCTRLSENSOR"/>
</dbReference>
<dbReference type="SUPFAM" id="SSF47384">
    <property type="entry name" value="Homodimeric domain of signal transducing histidine kinase"/>
    <property type="match status" value="1"/>
</dbReference>
<dbReference type="SMART" id="SM00387">
    <property type="entry name" value="HATPase_c"/>
    <property type="match status" value="1"/>
</dbReference>
<comment type="subcellular location">
    <subcellularLocation>
        <location evidence="2">Membrane</location>
    </subcellularLocation>
</comment>
<dbReference type="SMART" id="SM00388">
    <property type="entry name" value="HisKA"/>
    <property type="match status" value="1"/>
</dbReference>
<dbReference type="SUPFAM" id="SSF55874">
    <property type="entry name" value="ATPase domain of HSP90 chaperone/DNA topoisomerase II/histidine kinase"/>
    <property type="match status" value="1"/>
</dbReference>
<evidence type="ECO:0000313" key="14">
    <source>
        <dbReference type="Proteomes" id="UP001500067"/>
    </source>
</evidence>
<accession>A0ABP8NEZ5</accession>
<keyword evidence="9" id="KW-0902">Two-component regulatory system</keyword>
<feature type="transmembrane region" description="Helical" evidence="10">
    <location>
        <begin position="239"/>
        <end position="260"/>
    </location>
</feature>
<dbReference type="Proteomes" id="UP001500067">
    <property type="component" value="Unassembled WGS sequence"/>
</dbReference>
<dbReference type="InterPro" id="IPR004358">
    <property type="entry name" value="Sig_transdc_His_kin-like_C"/>
</dbReference>
<evidence type="ECO:0000256" key="3">
    <source>
        <dbReference type="ARBA" id="ARBA00012438"/>
    </source>
</evidence>
<dbReference type="Pfam" id="PF00512">
    <property type="entry name" value="HisKA"/>
    <property type="match status" value="1"/>
</dbReference>
<feature type="domain" description="Histidine kinase" evidence="11">
    <location>
        <begin position="1028"/>
        <end position="1239"/>
    </location>
</feature>
<feature type="transmembrane region" description="Helical" evidence="10">
    <location>
        <begin position="323"/>
        <end position="347"/>
    </location>
</feature>
<feature type="transmembrane region" description="Helical" evidence="10">
    <location>
        <begin position="280"/>
        <end position="302"/>
    </location>
</feature>
<dbReference type="InterPro" id="IPR003660">
    <property type="entry name" value="HAMP_dom"/>
</dbReference>
<dbReference type="EMBL" id="BAABFA010000009">
    <property type="protein sequence ID" value="GAA4464169.1"/>
    <property type="molecule type" value="Genomic_DNA"/>
</dbReference>
<evidence type="ECO:0000256" key="7">
    <source>
        <dbReference type="ARBA" id="ARBA00022777"/>
    </source>
</evidence>
<keyword evidence="8" id="KW-0067">ATP-binding</keyword>
<feature type="transmembrane region" description="Helical" evidence="10">
    <location>
        <begin position="7"/>
        <end position="26"/>
    </location>
</feature>
<dbReference type="InterPro" id="IPR036097">
    <property type="entry name" value="HisK_dim/P_sf"/>
</dbReference>
<feature type="transmembrane region" description="Helical" evidence="10">
    <location>
        <begin position="399"/>
        <end position="416"/>
    </location>
</feature>
<evidence type="ECO:0000256" key="1">
    <source>
        <dbReference type="ARBA" id="ARBA00000085"/>
    </source>
</evidence>
<keyword evidence="4" id="KW-0597">Phosphoprotein</keyword>
<dbReference type="PANTHER" id="PTHR43065">
    <property type="entry name" value="SENSOR HISTIDINE KINASE"/>
    <property type="match status" value="1"/>
</dbReference>
<protein>
    <recommendedName>
        <fullName evidence="3">histidine kinase</fullName>
        <ecNumber evidence="3">2.7.13.3</ecNumber>
    </recommendedName>
</protein>
<dbReference type="Pfam" id="PF02518">
    <property type="entry name" value="HATPase_c"/>
    <property type="match status" value="1"/>
</dbReference>
<evidence type="ECO:0000259" key="12">
    <source>
        <dbReference type="PROSITE" id="PS50885"/>
    </source>
</evidence>
<evidence type="ECO:0000259" key="11">
    <source>
        <dbReference type="PROSITE" id="PS50109"/>
    </source>
</evidence>
<dbReference type="PROSITE" id="PS50885">
    <property type="entry name" value="HAMP"/>
    <property type="match status" value="1"/>
</dbReference>
<dbReference type="InterPro" id="IPR005467">
    <property type="entry name" value="His_kinase_dom"/>
</dbReference>
<dbReference type="Gene3D" id="3.30.565.10">
    <property type="entry name" value="Histidine kinase-like ATPase, C-terminal domain"/>
    <property type="match status" value="1"/>
</dbReference>
<evidence type="ECO:0000313" key="13">
    <source>
        <dbReference type="EMBL" id="GAA4464169.1"/>
    </source>
</evidence>
<organism evidence="13 14">
    <name type="scientific">Nemorincola caseinilytica</name>
    <dbReference type="NCBI Taxonomy" id="2054315"/>
    <lineage>
        <taxon>Bacteria</taxon>
        <taxon>Pseudomonadati</taxon>
        <taxon>Bacteroidota</taxon>
        <taxon>Chitinophagia</taxon>
        <taxon>Chitinophagales</taxon>
        <taxon>Chitinophagaceae</taxon>
        <taxon>Nemorincola</taxon>
    </lineage>
</organism>
<comment type="caution">
    <text evidence="13">The sequence shown here is derived from an EMBL/GenBank/DDBJ whole genome shotgun (WGS) entry which is preliminary data.</text>
</comment>
<feature type="domain" description="HAMP" evidence="12">
    <location>
        <begin position="960"/>
        <end position="1011"/>
    </location>
</feature>
<feature type="transmembrane region" description="Helical" evidence="10">
    <location>
        <begin position="933"/>
        <end position="958"/>
    </location>
</feature>
<dbReference type="InterPro" id="IPR003594">
    <property type="entry name" value="HATPase_dom"/>
</dbReference>
<dbReference type="InterPro" id="IPR003661">
    <property type="entry name" value="HisK_dim/P_dom"/>
</dbReference>
<keyword evidence="6" id="KW-0547">Nucleotide-binding</keyword>
<dbReference type="GO" id="GO:0016301">
    <property type="term" value="F:kinase activity"/>
    <property type="evidence" value="ECO:0007669"/>
    <property type="project" value="UniProtKB-KW"/>
</dbReference>
<evidence type="ECO:0000256" key="4">
    <source>
        <dbReference type="ARBA" id="ARBA00022553"/>
    </source>
</evidence>
<feature type="transmembrane region" description="Helical" evidence="10">
    <location>
        <begin position="454"/>
        <end position="472"/>
    </location>
</feature>
<feature type="transmembrane region" description="Helical" evidence="10">
    <location>
        <begin position="717"/>
        <end position="741"/>
    </location>
</feature>
<dbReference type="PANTHER" id="PTHR43065:SF46">
    <property type="entry name" value="C4-DICARBOXYLATE TRANSPORT SENSOR PROTEIN DCTB"/>
    <property type="match status" value="1"/>
</dbReference>
<dbReference type="Gene3D" id="1.10.287.130">
    <property type="match status" value="1"/>
</dbReference>
<evidence type="ECO:0000256" key="5">
    <source>
        <dbReference type="ARBA" id="ARBA00022679"/>
    </source>
</evidence>
<dbReference type="Gene3D" id="6.10.340.10">
    <property type="match status" value="1"/>
</dbReference>
<comment type="catalytic activity">
    <reaction evidence="1">
        <text>ATP + protein L-histidine = ADP + protein N-phospho-L-histidine.</text>
        <dbReference type="EC" id="2.7.13.3"/>
    </reaction>
</comment>
<dbReference type="InterPro" id="IPR036890">
    <property type="entry name" value="HATPase_C_sf"/>
</dbReference>
<feature type="transmembrane region" description="Helical" evidence="10">
    <location>
        <begin position="359"/>
        <end position="387"/>
    </location>
</feature>
<dbReference type="CDD" id="cd00082">
    <property type="entry name" value="HisKA"/>
    <property type="match status" value="1"/>
</dbReference>